<organism evidence="2">
    <name type="scientific">viral metagenome</name>
    <dbReference type="NCBI Taxonomy" id="1070528"/>
    <lineage>
        <taxon>unclassified sequences</taxon>
        <taxon>metagenomes</taxon>
        <taxon>organismal metagenomes</taxon>
    </lineage>
</organism>
<proteinExistence type="predicted"/>
<feature type="compositionally biased region" description="Low complexity" evidence="1">
    <location>
        <begin position="1"/>
        <end position="23"/>
    </location>
</feature>
<dbReference type="EMBL" id="MN740504">
    <property type="protein sequence ID" value="QHU30165.1"/>
    <property type="molecule type" value="Genomic_DNA"/>
</dbReference>
<name>A0A6C0LJJ2_9ZZZZ</name>
<protein>
    <submittedName>
        <fullName evidence="2">Uncharacterized protein</fullName>
    </submittedName>
</protein>
<evidence type="ECO:0000256" key="1">
    <source>
        <dbReference type="SAM" id="MobiDB-lite"/>
    </source>
</evidence>
<sequence length="220" mass="24880">MQSYTSTNMNDTTTTTTTNTGMTLRSGQTYNKSNTTYGKHNYDLDGNDFVPLSSLTEYGWNWAQKVHEVISRTGDWDAQTSYNFLDLLESTSSSWCHTAWANDSSDDTREFGDYLMELVEWLHDEAYAMKKYPNTRSKKLMMSEESPGYCNGIIRLAKDIQTEWNVASYMANNYDNMEMNESGSESESESEIGSEGEEDNAEVSGYYDESQAISGASWGC</sequence>
<dbReference type="AlphaFoldDB" id="A0A6C0LJJ2"/>
<feature type="region of interest" description="Disordered" evidence="1">
    <location>
        <begin position="177"/>
        <end position="220"/>
    </location>
</feature>
<evidence type="ECO:0000313" key="2">
    <source>
        <dbReference type="EMBL" id="QHU30165.1"/>
    </source>
</evidence>
<feature type="region of interest" description="Disordered" evidence="1">
    <location>
        <begin position="1"/>
        <end position="29"/>
    </location>
</feature>
<feature type="compositionally biased region" description="Acidic residues" evidence="1">
    <location>
        <begin position="184"/>
        <end position="201"/>
    </location>
</feature>
<accession>A0A6C0LJJ2</accession>
<reference evidence="2" key="1">
    <citation type="journal article" date="2020" name="Nature">
        <title>Giant virus diversity and host interactions through global metagenomics.</title>
        <authorList>
            <person name="Schulz F."/>
            <person name="Roux S."/>
            <person name="Paez-Espino D."/>
            <person name="Jungbluth S."/>
            <person name="Walsh D.A."/>
            <person name="Denef V.J."/>
            <person name="McMahon K.D."/>
            <person name="Konstantinidis K.T."/>
            <person name="Eloe-Fadrosh E.A."/>
            <person name="Kyrpides N.C."/>
            <person name="Woyke T."/>
        </authorList>
    </citation>
    <scope>NUCLEOTIDE SEQUENCE</scope>
    <source>
        <strain evidence="2">GVMAG-M-3300027833-11</strain>
    </source>
</reference>